<evidence type="ECO:0000259" key="3">
    <source>
        <dbReference type="Pfam" id="PF24536"/>
    </source>
</evidence>
<keyword evidence="2" id="KW-0812">Transmembrane</keyword>
<dbReference type="InterPro" id="IPR057106">
    <property type="entry name" value="NXPE4_C"/>
</dbReference>
<keyword evidence="2" id="KW-1133">Transmembrane helix</keyword>
<dbReference type="InterPro" id="IPR013783">
    <property type="entry name" value="Ig-like_fold"/>
</dbReference>
<dbReference type="PANTHER" id="PTHR16165:SF23">
    <property type="entry name" value="NEUREXOPHILIN AND PC-ESTERASE DOMAIN FAMILY, MEMBER 5"/>
    <property type="match status" value="1"/>
</dbReference>
<keyword evidence="2" id="KW-0472">Membrane</keyword>
<evidence type="ECO:0000313" key="5">
    <source>
        <dbReference type="Proteomes" id="UP001066276"/>
    </source>
</evidence>
<comment type="similarity">
    <text evidence="1">Belongs to the NXPE family.</text>
</comment>
<dbReference type="PANTHER" id="PTHR16165">
    <property type="entry name" value="NXPE FAMILY MEMBER"/>
    <property type="match status" value="1"/>
</dbReference>
<feature type="transmembrane region" description="Helical" evidence="2">
    <location>
        <begin position="12"/>
        <end position="29"/>
    </location>
</feature>
<accession>A0AAV7KZP3</accession>
<evidence type="ECO:0000256" key="1">
    <source>
        <dbReference type="ARBA" id="ARBA00005431"/>
    </source>
</evidence>
<dbReference type="Pfam" id="PF24536">
    <property type="entry name" value="NXPE4_C"/>
    <property type="match status" value="1"/>
</dbReference>
<dbReference type="Pfam" id="PF06312">
    <property type="entry name" value="Neurexophilin"/>
    <property type="match status" value="1"/>
</dbReference>
<dbReference type="AlphaFoldDB" id="A0AAV7KZP3"/>
<keyword evidence="5" id="KW-1185">Reference proteome</keyword>
<evidence type="ECO:0000256" key="2">
    <source>
        <dbReference type="SAM" id="Phobius"/>
    </source>
</evidence>
<evidence type="ECO:0000313" key="4">
    <source>
        <dbReference type="EMBL" id="KAJ1084762.1"/>
    </source>
</evidence>
<protein>
    <recommendedName>
        <fullName evidence="3">NXPE C-terminal domain-containing protein</fullName>
    </recommendedName>
</protein>
<organism evidence="4 5">
    <name type="scientific">Pleurodeles waltl</name>
    <name type="common">Iberian ribbed newt</name>
    <dbReference type="NCBI Taxonomy" id="8319"/>
    <lineage>
        <taxon>Eukaryota</taxon>
        <taxon>Metazoa</taxon>
        <taxon>Chordata</taxon>
        <taxon>Craniata</taxon>
        <taxon>Vertebrata</taxon>
        <taxon>Euteleostomi</taxon>
        <taxon>Amphibia</taxon>
        <taxon>Batrachia</taxon>
        <taxon>Caudata</taxon>
        <taxon>Salamandroidea</taxon>
        <taxon>Salamandridae</taxon>
        <taxon>Pleurodelinae</taxon>
        <taxon>Pleurodeles</taxon>
    </lineage>
</organism>
<gene>
    <name evidence="4" type="ORF">NDU88_004908</name>
</gene>
<dbReference type="EMBL" id="JANPWB010000016">
    <property type="protein sequence ID" value="KAJ1084762.1"/>
    <property type="molecule type" value="Genomic_DNA"/>
</dbReference>
<dbReference type="SUPFAM" id="SSF81296">
    <property type="entry name" value="E set domains"/>
    <property type="match status" value="1"/>
</dbReference>
<dbReference type="Gene3D" id="2.60.40.10">
    <property type="entry name" value="Immunoglobulins"/>
    <property type="match status" value="1"/>
</dbReference>
<sequence>MARLMRASPCYLPLWMGLCFLLPITMKIWRTEWTPNIFYFPSSMVPATSSPSPVTSPSPQAHEVRALKDLVTWPEPQGILNLESSTSPFNCDCHILHPKANYSVGESLEVVLTTKDHRNRPKMYGGDFFRAKLHSPKLKAGVRGLVTDHQNGTYTVSFLLPWPGDVEISIRLFHSSEAVQVMRRARDTRPDKVYFSGLFQRNGTEEKTECNLEIPDKQVCVYGDERIEETWVCVRPRNLPCDSLVYHSVGGYRKVTNATEEKLIAGELTDKELPIKIPPVHVITSISSLDTKKLPACAPERLVPQPSGYYYNDIWTTLACSHKTFPTPDQASACLKGKIIFMFGDSTLRQWWEYLLDFIPSLKQINLHVGYKSGPLLAVDPSSGLMLQWRGHGNPLRTEKTMMADLHYMANDIANIGGGPDVVIVFTIWAHFTTYPVEVYIRRVRNIRRAITGLFQRSPKTTVILKTANTGSTSVYGSDWLSLQLDIMLRKMFSELPVAIVDAWDMTSCHYLKEEIHPGKPIIQNEVDMFLSFICPL</sequence>
<name>A0AAV7KZP3_PLEWA</name>
<proteinExistence type="inferred from homology"/>
<dbReference type="InterPro" id="IPR026845">
    <property type="entry name" value="NXPH/NXPE"/>
</dbReference>
<reference evidence="4" key="1">
    <citation type="journal article" date="2022" name="bioRxiv">
        <title>Sequencing and chromosome-scale assembly of the giantPleurodeles waltlgenome.</title>
        <authorList>
            <person name="Brown T."/>
            <person name="Elewa A."/>
            <person name="Iarovenko S."/>
            <person name="Subramanian E."/>
            <person name="Araus A.J."/>
            <person name="Petzold A."/>
            <person name="Susuki M."/>
            <person name="Suzuki K.-i.T."/>
            <person name="Hayashi T."/>
            <person name="Toyoda A."/>
            <person name="Oliveira C."/>
            <person name="Osipova E."/>
            <person name="Leigh N.D."/>
            <person name="Simon A."/>
            <person name="Yun M.H."/>
        </authorList>
    </citation>
    <scope>NUCLEOTIDE SEQUENCE</scope>
    <source>
        <strain evidence="4">20211129_DDA</strain>
        <tissue evidence="4">Liver</tissue>
    </source>
</reference>
<comment type="caution">
    <text evidence="4">The sequence shown here is derived from an EMBL/GenBank/DDBJ whole genome shotgun (WGS) entry which is preliminary data.</text>
</comment>
<dbReference type="Proteomes" id="UP001066276">
    <property type="component" value="Chromosome 12"/>
</dbReference>
<dbReference type="InterPro" id="IPR014756">
    <property type="entry name" value="Ig_E-set"/>
</dbReference>
<feature type="domain" description="NXPE C-terminal" evidence="3">
    <location>
        <begin position="315"/>
        <end position="535"/>
    </location>
</feature>